<dbReference type="Pfam" id="PF00091">
    <property type="entry name" value="Tubulin"/>
    <property type="match status" value="1"/>
</dbReference>
<evidence type="ECO:0000256" key="7">
    <source>
        <dbReference type="SAM" id="MobiDB-lite"/>
    </source>
</evidence>
<dbReference type="EMBL" id="FAXN01000031">
    <property type="protein sequence ID" value="CUV65364.1"/>
    <property type="molecule type" value="Genomic_DNA"/>
</dbReference>
<dbReference type="InterPro" id="IPR037103">
    <property type="entry name" value="Tubulin/FtsZ-like_C"/>
</dbReference>
<evidence type="ECO:0000256" key="1">
    <source>
        <dbReference type="ARBA" id="ARBA00009690"/>
    </source>
</evidence>
<dbReference type="SMART" id="SM00864">
    <property type="entry name" value="Tubulin"/>
    <property type="match status" value="1"/>
</dbReference>
<dbReference type="SUPFAM" id="SSF55307">
    <property type="entry name" value="Tubulin C-terminal domain-like"/>
    <property type="match status" value="1"/>
</dbReference>
<dbReference type="InterPro" id="IPR000158">
    <property type="entry name" value="Cell_div_FtsZ"/>
</dbReference>
<reference evidence="10" key="1">
    <citation type="submission" date="2015-11" db="EMBL/GenBank/DDBJ databases">
        <authorList>
            <person name="Zhang Y."/>
            <person name="Guo Z."/>
        </authorList>
    </citation>
    <scope>NUCLEOTIDE SEQUENCE</scope>
    <source>
        <strain evidence="10">BN30871</strain>
    </source>
</reference>
<gene>
    <name evidence="4 10" type="primary">ftsZ</name>
    <name evidence="10" type="ORF">BN3087_310002</name>
</gene>
<keyword evidence="4 6" id="KW-0717">Septation</keyword>
<evidence type="ECO:0000256" key="4">
    <source>
        <dbReference type="HAMAP-Rule" id="MF_00909"/>
    </source>
</evidence>
<dbReference type="AlphaFoldDB" id="A0A0S4XM29"/>
<dbReference type="Gene3D" id="3.30.1330.20">
    <property type="entry name" value="Tubulin/FtsZ, C-terminal domain"/>
    <property type="match status" value="1"/>
</dbReference>
<name>A0A0S4XM29_9BACT</name>
<comment type="similarity">
    <text evidence="1 4 6">Belongs to the FtsZ family.</text>
</comment>
<dbReference type="GO" id="GO:0005525">
    <property type="term" value="F:GTP binding"/>
    <property type="evidence" value="ECO:0007669"/>
    <property type="project" value="UniProtKB-UniRule"/>
</dbReference>
<dbReference type="SUPFAM" id="SSF52490">
    <property type="entry name" value="Tubulin nucleotide-binding domain-like"/>
    <property type="match status" value="1"/>
</dbReference>
<feature type="domain" description="Tubulin/FtsZ GTPase" evidence="8">
    <location>
        <begin position="19"/>
        <end position="211"/>
    </location>
</feature>
<proteinExistence type="inferred from homology"/>
<evidence type="ECO:0000256" key="3">
    <source>
        <dbReference type="ARBA" id="ARBA00023134"/>
    </source>
</evidence>
<dbReference type="HAMAP" id="MF_00909">
    <property type="entry name" value="FtsZ"/>
    <property type="match status" value="1"/>
</dbReference>
<keyword evidence="2 4" id="KW-0547">Nucleotide-binding</keyword>
<dbReference type="PANTHER" id="PTHR30314">
    <property type="entry name" value="CELL DIVISION PROTEIN FTSZ-RELATED"/>
    <property type="match status" value="1"/>
</dbReference>
<feature type="binding site" evidence="4">
    <location>
        <position position="149"/>
    </location>
    <ligand>
        <name>GTP</name>
        <dbReference type="ChEBI" id="CHEBI:37565"/>
    </ligand>
</feature>
<feature type="domain" description="Tubulin/FtsZ 2-layer sandwich" evidence="9">
    <location>
        <begin position="215"/>
        <end position="334"/>
    </location>
</feature>
<dbReference type="NCBIfam" id="TIGR00065">
    <property type="entry name" value="ftsZ"/>
    <property type="match status" value="1"/>
</dbReference>
<keyword evidence="4 6" id="KW-0132">Cell division</keyword>
<sequence>METFDIDVVETKYCTTGAKIKVIGVGGGGGNMINHMIREGVKDIDLIVANTDGQALEGSLAPYKIKLGINTTGGQGAGMVPEKGREAALESYEELRSILKGSDMVFISAGLGGGTGTGAAPVIAQVAKEVGALTVSVVTTPFKFEGKKRSLLSKEGLEELKRESDSIIIIPNEKLLSIVEKNLGLKESFKLVDDILAQAVGGISNVIISNGANDINLDFADIKTVMSHRGMALMGTGKARGENAAYEAAKAAIESPLLDNISIDGAKGVLVHFYMHPDYPLMEISEAMEIIQENADADAYVIFGTTTDLSYAIDEIKITVVATGFEEKMQPSLASDKKVESPSLFGSQTNGTNIHRGSSKIVNGYNLDDDDLYQVPTFLRKQMD</sequence>
<evidence type="ECO:0000259" key="9">
    <source>
        <dbReference type="SMART" id="SM00865"/>
    </source>
</evidence>
<dbReference type="InterPro" id="IPR020805">
    <property type="entry name" value="Cell_div_FtsZ_CS"/>
</dbReference>
<dbReference type="InterPro" id="IPR024757">
    <property type="entry name" value="FtsZ_C"/>
</dbReference>
<feature type="binding site" evidence="4">
    <location>
        <begin position="114"/>
        <end position="116"/>
    </location>
    <ligand>
        <name>GTP</name>
        <dbReference type="ChEBI" id="CHEBI:37565"/>
    </ligand>
</feature>
<comment type="subcellular location">
    <subcellularLocation>
        <location evidence="4">Cytoplasm</location>
    </subcellularLocation>
    <text evidence="4">Assembles at midcell at the inner surface of the cytoplasmic membrane.</text>
</comment>
<dbReference type="InterPro" id="IPR018316">
    <property type="entry name" value="Tubulin/FtsZ_2-layer-sand-dom"/>
</dbReference>
<keyword evidence="3 4" id="KW-0342">GTP-binding</keyword>
<organism evidence="10">
    <name type="scientific">Sulfurovum sp. enrichment culture clone C5</name>
    <dbReference type="NCBI Taxonomy" id="497650"/>
    <lineage>
        <taxon>Bacteria</taxon>
        <taxon>Pseudomonadati</taxon>
        <taxon>Campylobacterota</taxon>
        <taxon>Epsilonproteobacteria</taxon>
        <taxon>Campylobacterales</taxon>
        <taxon>Sulfurovaceae</taxon>
        <taxon>Sulfurovum</taxon>
        <taxon>environmental samples</taxon>
    </lineage>
</organism>
<feature type="binding site" evidence="4">
    <location>
        <position position="193"/>
    </location>
    <ligand>
        <name>GTP</name>
        <dbReference type="ChEBI" id="CHEBI:37565"/>
    </ligand>
</feature>
<evidence type="ECO:0000256" key="6">
    <source>
        <dbReference type="RuleBase" id="RU000631"/>
    </source>
</evidence>
<dbReference type="SMART" id="SM00865">
    <property type="entry name" value="Tubulin_C"/>
    <property type="match status" value="1"/>
</dbReference>
<dbReference type="GO" id="GO:0043093">
    <property type="term" value="P:FtsZ-dependent cytokinesis"/>
    <property type="evidence" value="ECO:0007669"/>
    <property type="project" value="UniProtKB-UniRule"/>
</dbReference>
<dbReference type="GO" id="GO:0003924">
    <property type="term" value="F:GTPase activity"/>
    <property type="evidence" value="ECO:0007669"/>
    <property type="project" value="UniProtKB-UniRule"/>
</dbReference>
<evidence type="ECO:0000256" key="5">
    <source>
        <dbReference type="NCBIfam" id="TIGR00065"/>
    </source>
</evidence>
<dbReference type="CDD" id="cd02201">
    <property type="entry name" value="FtsZ_type1"/>
    <property type="match status" value="1"/>
</dbReference>
<dbReference type="InterPro" id="IPR036525">
    <property type="entry name" value="Tubulin/FtsZ_GTPase_sf"/>
</dbReference>
<dbReference type="PANTHER" id="PTHR30314:SF3">
    <property type="entry name" value="MITOCHONDRIAL DIVISION PROTEIN FSZA"/>
    <property type="match status" value="1"/>
</dbReference>
<keyword evidence="4 6" id="KW-0131">Cell cycle</keyword>
<dbReference type="GO" id="GO:0005737">
    <property type="term" value="C:cytoplasm"/>
    <property type="evidence" value="ECO:0007669"/>
    <property type="project" value="UniProtKB-SubCell"/>
</dbReference>
<evidence type="ECO:0000313" key="10">
    <source>
        <dbReference type="EMBL" id="CUV65364.1"/>
    </source>
</evidence>
<dbReference type="Gene3D" id="3.40.50.1440">
    <property type="entry name" value="Tubulin/FtsZ, GTPase domain"/>
    <property type="match status" value="1"/>
</dbReference>
<dbReference type="GO" id="GO:0051258">
    <property type="term" value="P:protein polymerization"/>
    <property type="evidence" value="ECO:0007669"/>
    <property type="project" value="UniProtKB-UniRule"/>
</dbReference>
<dbReference type="InterPro" id="IPR003008">
    <property type="entry name" value="Tubulin_FtsZ_GTPase"/>
</dbReference>
<feature type="binding site" evidence="4">
    <location>
        <position position="145"/>
    </location>
    <ligand>
        <name>GTP</name>
        <dbReference type="ChEBI" id="CHEBI:37565"/>
    </ligand>
</feature>
<dbReference type="Pfam" id="PF12327">
    <property type="entry name" value="FtsZ_C"/>
    <property type="match status" value="1"/>
</dbReference>
<protein>
    <recommendedName>
        <fullName evidence="4 5">Cell division protein FtsZ</fullName>
    </recommendedName>
</protein>
<feature type="region of interest" description="Disordered" evidence="7">
    <location>
        <begin position="332"/>
        <end position="352"/>
    </location>
</feature>
<feature type="binding site" evidence="4">
    <location>
        <begin position="27"/>
        <end position="31"/>
    </location>
    <ligand>
        <name>GTP</name>
        <dbReference type="ChEBI" id="CHEBI:37565"/>
    </ligand>
</feature>
<comment type="function">
    <text evidence="4 6">Essential cell division protein that forms a contractile ring structure (Z ring) at the future cell division site. The regulation of the ring assembly controls the timing and the location of cell division. One of the functions of the FtsZ ring is to recruit other cell division proteins to the septum to produce a new cell wall between the dividing cells. Binds GTP and shows GTPase activity.</text>
</comment>
<evidence type="ECO:0000259" key="8">
    <source>
        <dbReference type="SMART" id="SM00864"/>
    </source>
</evidence>
<keyword evidence="4" id="KW-0963">Cytoplasm</keyword>
<dbReference type="InterPro" id="IPR008280">
    <property type="entry name" value="Tub_FtsZ_C"/>
</dbReference>
<comment type="subunit">
    <text evidence="4">Homodimer. Polymerizes to form a dynamic ring structure in a strictly GTP-dependent manner. Interacts directly with several other division proteins.</text>
</comment>
<evidence type="ECO:0000256" key="2">
    <source>
        <dbReference type="ARBA" id="ARBA00022741"/>
    </source>
</evidence>
<dbReference type="GO" id="GO:0032153">
    <property type="term" value="C:cell division site"/>
    <property type="evidence" value="ECO:0007669"/>
    <property type="project" value="UniProtKB-UniRule"/>
</dbReference>
<dbReference type="InterPro" id="IPR045061">
    <property type="entry name" value="FtsZ/CetZ"/>
</dbReference>
<dbReference type="PRINTS" id="PR00423">
    <property type="entry name" value="CELLDVISFTSZ"/>
</dbReference>
<accession>A0A0S4XM29</accession>
<dbReference type="PROSITE" id="PS01135">
    <property type="entry name" value="FTSZ_2"/>
    <property type="match status" value="1"/>
</dbReference>
<dbReference type="FunFam" id="3.40.50.1440:FF:000001">
    <property type="entry name" value="Cell division protein FtsZ"/>
    <property type="match status" value="1"/>
</dbReference>
<dbReference type="GO" id="GO:0000917">
    <property type="term" value="P:division septum assembly"/>
    <property type="evidence" value="ECO:0007669"/>
    <property type="project" value="UniProtKB-KW"/>
</dbReference>